<organism evidence="1 2">
    <name type="scientific">Microbulbifer rhizosphaerae</name>
    <dbReference type="NCBI Taxonomy" id="1562603"/>
    <lineage>
        <taxon>Bacteria</taxon>
        <taxon>Pseudomonadati</taxon>
        <taxon>Pseudomonadota</taxon>
        <taxon>Gammaproteobacteria</taxon>
        <taxon>Cellvibrionales</taxon>
        <taxon>Microbulbiferaceae</taxon>
        <taxon>Microbulbifer</taxon>
    </lineage>
</organism>
<dbReference type="AlphaFoldDB" id="A0A7W4W9Q3"/>
<sequence>MKNLRESGSLEKLRDTSSFKFIERAIHDYTGMDNGTTLSSEAAVNYLDSHSSIGIFDPYFPAIMSELGREYKDGFQSLDVALPKTIMKRFEILQKVKIKRTPFTYSNASKLEIRISVHERICQAAELKFGINPSKPINRFLDLGERISSLENLLKTTYKIWLSIVCECRKSNNGKAQHYGSEYFYCANVENMPLTPCIMDGIYFFEYKEYKIPGNINEMVIYATPESIQKWLYESDLWKIFRTLLFYLDSLNYVLQKHGNTCEIFRYIPQDSTPYSWNRNSYAFLQLSQNEGVCIIPENIGKISFDDIELYTVK</sequence>
<gene>
    <name evidence="1" type="ORF">FHS09_000867</name>
</gene>
<protein>
    <submittedName>
        <fullName evidence="1">Uncharacterized protein</fullName>
    </submittedName>
</protein>
<dbReference type="RefSeq" id="WP_183457064.1">
    <property type="nucleotide sequence ID" value="NZ_JACHWZ010000003.1"/>
</dbReference>
<name>A0A7W4W9Q3_9GAMM</name>
<reference evidence="1 2" key="1">
    <citation type="submission" date="2020-08" db="EMBL/GenBank/DDBJ databases">
        <title>Genomic Encyclopedia of Type Strains, Phase III (KMG-III): the genomes of soil and plant-associated and newly described type strains.</title>
        <authorList>
            <person name="Whitman W."/>
        </authorList>
    </citation>
    <scope>NUCLEOTIDE SEQUENCE [LARGE SCALE GENOMIC DNA]</scope>
    <source>
        <strain evidence="1 2">CECT 8799</strain>
    </source>
</reference>
<evidence type="ECO:0000313" key="1">
    <source>
        <dbReference type="EMBL" id="MBB3060054.1"/>
    </source>
</evidence>
<accession>A0A7W4W9Q3</accession>
<keyword evidence="2" id="KW-1185">Reference proteome</keyword>
<evidence type="ECO:0000313" key="2">
    <source>
        <dbReference type="Proteomes" id="UP000535937"/>
    </source>
</evidence>
<dbReference type="Proteomes" id="UP000535937">
    <property type="component" value="Unassembled WGS sequence"/>
</dbReference>
<proteinExistence type="predicted"/>
<dbReference type="EMBL" id="JACHWZ010000003">
    <property type="protein sequence ID" value="MBB3060054.1"/>
    <property type="molecule type" value="Genomic_DNA"/>
</dbReference>
<comment type="caution">
    <text evidence="1">The sequence shown here is derived from an EMBL/GenBank/DDBJ whole genome shotgun (WGS) entry which is preliminary data.</text>
</comment>